<protein>
    <recommendedName>
        <fullName evidence="4">EF-hand domain-containing protein</fullName>
    </recommendedName>
</protein>
<proteinExistence type="predicted"/>
<dbReference type="InterPro" id="IPR011992">
    <property type="entry name" value="EF-hand-dom_pair"/>
</dbReference>
<gene>
    <name evidence="2" type="ORF">QR46_3427</name>
</gene>
<keyword evidence="1" id="KW-1133">Transmembrane helix</keyword>
<comment type="caution">
    <text evidence="2">The sequence shown here is derived from an EMBL/GenBank/DDBJ whole genome shotgun (WGS) entry which is preliminary data.</text>
</comment>
<dbReference type="EMBL" id="JXTI01000109">
    <property type="protein sequence ID" value="KWX12587.1"/>
    <property type="molecule type" value="Genomic_DNA"/>
</dbReference>
<accession>A0A132NRC7</accession>
<evidence type="ECO:0000313" key="2">
    <source>
        <dbReference type="EMBL" id="KWX12587.1"/>
    </source>
</evidence>
<keyword evidence="1" id="KW-0472">Membrane</keyword>
<keyword evidence="1" id="KW-0812">Transmembrane</keyword>
<evidence type="ECO:0000256" key="1">
    <source>
        <dbReference type="SAM" id="Phobius"/>
    </source>
</evidence>
<dbReference type="AlphaFoldDB" id="A0A132NRC7"/>
<name>A0A132NRC7_GIAIN</name>
<feature type="transmembrane region" description="Helical" evidence="1">
    <location>
        <begin position="21"/>
        <end position="39"/>
    </location>
</feature>
<evidence type="ECO:0000313" key="3">
    <source>
        <dbReference type="Proteomes" id="UP000070089"/>
    </source>
</evidence>
<dbReference type="SUPFAM" id="SSF47473">
    <property type="entry name" value="EF-hand"/>
    <property type="match status" value="1"/>
</dbReference>
<organism evidence="2 3">
    <name type="scientific">Giardia duodenalis assemblage B</name>
    <dbReference type="NCBI Taxonomy" id="1394984"/>
    <lineage>
        <taxon>Eukaryota</taxon>
        <taxon>Metamonada</taxon>
        <taxon>Diplomonadida</taxon>
        <taxon>Hexamitidae</taxon>
        <taxon>Giardiinae</taxon>
        <taxon>Giardia</taxon>
    </lineage>
</organism>
<dbReference type="Proteomes" id="UP000070089">
    <property type="component" value="Unassembled WGS sequence"/>
</dbReference>
<dbReference type="OrthoDB" id="10291391at2759"/>
<sequence>MSPSIPNADKMSSTDIKIWTRLIFLTFRICLYFIVQFYFEEVLRHITLYKYLSRHRSVVKDSKFWIGQFSVRGEKMALSSSQIAILKEVFYVYEDPARRSGHIRDDSTDPTGRIRKADLLRFLRALGLPFTLKDITDYTTQYSITGNYISFTDAVTLVTAWKRSSHPDPSDAISIIFNACAPRDGLITVQTLRAIICNSALEDSITPVDFDLLISNHGLSGNSSLTLADLMELLGPPTPLV</sequence>
<reference evidence="2 3" key="1">
    <citation type="journal article" date="2015" name="Mol. Biochem. Parasitol.">
        <title>Identification of polymorphic genes for use in assemblage B genotyping assays through comparative genomics of multiple assemblage B Giardia duodenalis isolates.</title>
        <authorList>
            <person name="Wielinga C."/>
            <person name="Thompson R.C."/>
            <person name="Monis P."/>
            <person name="Ryan U."/>
        </authorList>
    </citation>
    <scope>NUCLEOTIDE SEQUENCE [LARGE SCALE GENOMIC DNA]</scope>
    <source>
        <strain evidence="2 3">BAH15c1</strain>
    </source>
</reference>
<dbReference type="VEuPathDB" id="GiardiaDB:QR46_3427"/>
<evidence type="ECO:0008006" key="4">
    <source>
        <dbReference type="Google" id="ProtNLM"/>
    </source>
</evidence>
<dbReference type="Gene3D" id="1.10.238.10">
    <property type="entry name" value="EF-hand"/>
    <property type="match status" value="1"/>
</dbReference>